<sequence>MEFHAAERVSLSLEWDVALIDPNTGELTGRAGEILDALDEPRCRPGFMTNTICMVTETHRNVPGAIADLRSLCTKVVSAAEEAGIGVVGLGTHPFSDWHVQTITPDGHGIQLVERAKEWSRQLAVWGLRVHIAVGDQQAIPAATRGVLNSYHWLLAPTASSPYWMGQNTGFVSHRSMLMRQVPGAGLPTVFDTWAETVQAVEGMCRAGVIANWRDLDWTIRPEPARGGIGLNIADSQPSLFNVGAHAALVQCVVEEALRAHERGESTDNLPIWAVRENKFRAARFGFDTQVVTDAAGNQTPAREGFARRIDELQHIARDLGCEGELVSCLILLDSTPAERQRAMLRGGNRNGVIESLRSELLR</sequence>
<accession>A0ABW5RJS1</accession>
<protein>
    <recommendedName>
        <fullName evidence="5">Putative glutamate--cysteine ligase 2</fullName>
        <ecNumber evidence="5">6.3.2.2</ecNumber>
    </recommendedName>
    <alternativeName>
        <fullName evidence="5">Gamma-glutamylcysteine synthetase 2</fullName>
        <shortName evidence="5">GCS 2</shortName>
        <shortName evidence="5">Gamma-GCS 2</shortName>
    </alternativeName>
</protein>
<comment type="function">
    <text evidence="5">ATP-dependent carboxylate-amine ligase which exhibits weak glutamate--cysteine ligase activity.</text>
</comment>
<dbReference type="Pfam" id="PF04107">
    <property type="entry name" value="GCS2"/>
    <property type="match status" value="1"/>
</dbReference>
<dbReference type="SUPFAM" id="SSF55931">
    <property type="entry name" value="Glutamine synthetase/guanido kinase"/>
    <property type="match status" value="1"/>
</dbReference>
<evidence type="ECO:0000256" key="5">
    <source>
        <dbReference type="HAMAP-Rule" id="MF_01609"/>
    </source>
</evidence>
<dbReference type="EC" id="6.3.2.2" evidence="5"/>
<dbReference type="InterPro" id="IPR050141">
    <property type="entry name" value="GCL_type2/YbdK_subfam"/>
</dbReference>
<dbReference type="HAMAP" id="MF_01609">
    <property type="entry name" value="Glu_cys_ligase_2"/>
    <property type="match status" value="1"/>
</dbReference>
<dbReference type="RefSeq" id="WP_159421354.1">
    <property type="nucleotide sequence ID" value="NZ_JBHUNF010000003.1"/>
</dbReference>
<organism evidence="6 7">
    <name type="scientific">Gulosibacter bifidus</name>
    <dbReference type="NCBI Taxonomy" id="272239"/>
    <lineage>
        <taxon>Bacteria</taxon>
        <taxon>Bacillati</taxon>
        <taxon>Actinomycetota</taxon>
        <taxon>Actinomycetes</taxon>
        <taxon>Micrococcales</taxon>
        <taxon>Microbacteriaceae</taxon>
        <taxon>Gulosibacter</taxon>
    </lineage>
</organism>
<name>A0ABW5RJS1_9MICO</name>
<comment type="similarity">
    <text evidence="5">Belongs to the glutamate--cysteine ligase type 2 family. YbdK subfamily.</text>
</comment>
<keyword evidence="2 5" id="KW-0547">Nucleotide-binding</keyword>
<evidence type="ECO:0000313" key="7">
    <source>
        <dbReference type="Proteomes" id="UP001597453"/>
    </source>
</evidence>
<reference evidence="7" key="1">
    <citation type="journal article" date="2019" name="Int. J. Syst. Evol. Microbiol.">
        <title>The Global Catalogue of Microorganisms (GCM) 10K type strain sequencing project: providing services to taxonomists for standard genome sequencing and annotation.</title>
        <authorList>
            <consortium name="The Broad Institute Genomics Platform"/>
            <consortium name="The Broad Institute Genome Sequencing Center for Infectious Disease"/>
            <person name="Wu L."/>
            <person name="Ma J."/>
        </authorList>
    </citation>
    <scope>NUCLEOTIDE SEQUENCE [LARGE SCALE GENOMIC DNA]</scope>
    <source>
        <strain evidence="7">TISTR 1511</strain>
    </source>
</reference>
<comment type="catalytic activity">
    <reaction evidence="4 5">
        <text>L-cysteine + L-glutamate + ATP = gamma-L-glutamyl-L-cysteine + ADP + phosphate + H(+)</text>
        <dbReference type="Rhea" id="RHEA:13285"/>
        <dbReference type="ChEBI" id="CHEBI:15378"/>
        <dbReference type="ChEBI" id="CHEBI:29985"/>
        <dbReference type="ChEBI" id="CHEBI:30616"/>
        <dbReference type="ChEBI" id="CHEBI:35235"/>
        <dbReference type="ChEBI" id="CHEBI:43474"/>
        <dbReference type="ChEBI" id="CHEBI:58173"/>
        <dbReference type="ChEBI" id="CHEBI:456216"/>
        <dbReference type="EC" id="6.3.2.2"/>
    </reaction>
</comment>
<dbReference type="PANTHER" id="PTHR36510:SF1">
    <property type="entry name" value="GLUTAMATE--CYSTEINE LIGASE 2-RELATED"/>
    <property type="match status" value="1"/>
</dbReference>
<evidence type="ECO:0000313" key="6">
    <source>
        <dbReference type="EMBL" id="MFD2674739.1"/>
    </source>
</evidence>
<dbReference type="GO" id="GO:0016874">
    <property type="term" value="F:ligase activity"/>
    <property type="evidence" value="ECO:0007669"/>
    <property type="project" value="UniProtKB-KW"/>
</dbReference>
<dbReference type="InterPro" id="IPR006336">
    <property type="entry name" value="GCS2"/>
</dbReference>
<evidence type="ECO:0000256" key="1">
    <source>
        <dbReference type="ARBA" id="ARBA00022598"/>
    </source>
</evidence>
<evidence type="ECO:0000256" key="4">
    <source>
        <dbReference type="ARBA" id="ARBA00048819"/>
    </source>
</evidence>
<evidence type="ECO:0000256" key="3">
    <source>
        <dbReference type="ARBA" id="ARBA00022840"/>
    </source>
</evidence>
<dbReference type="EMBL" id="JBHUNF010000003">
    <property type="protein sequence ID" value="MFD2674739.1"/>
    <property type="molecule type" value="Genomic_DNA"/>
</dbReference>
<dbReference type="Gene3D" id="3.30.590.20">
    <property type="match status" value="1"/>
</dbReference>
<keyword evidence="1 5" id="KW-0436">Ligase</keyword>
<dbReference type="NCBIfam" id="TIGR02050">
    <property type="entry name" value="gshA_cyan_rel"/>
    <property type="match status" value="1"/>
</dbReference>
<evidence type="ECO:0000256" key="2">
    <source>
        <dbReference type="ARBA" id="ARBA00022741"/>
    </source>
</evidence>
<dbReference type="InterPro" id="IPR014746">
    <property type="entry name" value="Gln_synth/guanido_kin_cat_dom"/>
</dbReference>
<dbReference type="InterPro" id="IPR011793">
    <property type="entry name" value="YbdK"/>
</dbReference>
<dbReference type="Proteomes" id="UP001597453">
    <property type="component" value="Unassembled WGS sequence"/>
</dbReference>
<keyword evidence="7" id="KW-1185">Reference proteome</keyword>
<gene>
    <name evidence="6" type="ORF">ACFSUQ_05410</name>
</gene>
<dbReference type="PANTHER" id="PTHR36510">
    <property type="entry name" value="GLUTAMATE--CYSTEINE LIGASE 2-RELATED"/>
    <property type="match status" value="1"/>
</dbReference>
<keyword evidence="3 5" id="KW-0067">ATP-binding</keyword>
<proteinExistence type="inferred from homology"/>
<comment type="caution">
    <text evidence="6">The sequence shown here is derived from an EMBL/GenBank/DDBJ whole genome shotgun (WGS) entry which is preliminary data.</text>
</comment>